<gene>
    <name evidence="1" type="ORF">JF625_08190</name>
</gene>
<evidence type="ECO:0000313" key="1">
    <source>
        <dbReference type="EMBL" id="MBW8725114.1"/>
    </source>
</evidence>
<sequence>MREHMKGEAEDVIMERLRKPPFREKVSVWPSEIAGREISFEPDFWGFFEQHKQVRDEITHPKRRDHSVYRDLAGC</sequence>
<protein>
    <submittedName>
        <fullName evidence="1">Uncharacterized protein</fullName>
    </submittedName>
</protein>
<dbReference type="Proteomes" id="UP000700706">
    <property type="component" value="Unassembled WGS sequence"/>
</dbReference>
<dbReference type="EMBL" id="JAEKLZ010000160">
    <property type="protein sequence ID" value="MBW8725114.1"/>
    <property type="molecule type" value="Genomic_DNA"/>
</dbReference>
<dbReference type="AlphaFoldDB" id="A0A952FM44"/>
<organism evidence="1 2">
    <name type="scientific">Inquilinus limosus</name>
    <dbReference type="NCBI Taxonomy" id="171674"/>
    <lineage>
        <taxon>Bacteria</taxon>
        <taxon>Pseudomonadati</taxon>
        <taxon>Pseudomonadota</taxon>
        <taxon>Alphaproteobacteria</taxon>
        <taxon>Rhodospirillales</taxon>
        <taxon>Rhodospirillaceae</taxon>
        <taxon>Inquilinus</taxon>
    </lineage>
</organism>
<comment type="caution">
    <text evidence="1">The sequence shown here is derived from an EMBL/GenBank/DDBJ whole genome shotgun (WGS) entry which is preliminary data.</text>
</comment>
<evidence type="ECO:0000313" key="2">
    <source>
        <dbReference type="Proteomes" id="UP000700706"/>
    </source>
</evidence>
<accession>A0A952FM44</accession>
<proteinExistence type="predicted"/>
<name>A0A952FM44_9PROT</name>
<reference evidence="1" key="1">
    <citation type="submission" date="2020-06" db="EMBL/GenBank/DDBJ databases">
        <title>Stable isotope informed genome-resolved metagenomics uncovers potential trophic interactions in rhizosphere soil.</title>
        <authorList>
            <person name="Starr E.P."/>
            <person name="Shi S."/>
            <person name="Blazewicz S.J."/>
            <person name="Koch B.J."/>
            <person name="Probst A.J."/>
            <person name="Hungate B.A."/>
            <person name="Pett-Ridge J."/>
            <person name="Firestone M.K."/>
            <person name="Banfield J.F."/>
        </authorList>
    </citation>
    <scope>NUCLEOTIDE SEQUENCE</scope>
    <source>
        <strain evidence="1">YM_69_17</strain>
    </source>
</reference>